<organism evidence="2 3">
    <name type="scientific">Gossypium australe</name>
    <dbReference type="NCBI Taxonomy" id="47621"/>
    <lineage>
        <taxon>Eukaryota</taxon>
        <taxon>Viridiplantae</taxon>
        <taxon>Streptophyta</taxon>
        <taxon>Embryophyta</taxon>
        <taxon>Tracheophyta</taxon>
        <taxon>Spermatophyta</taxon>
        <taxon>Magnoliopsida</taxon>
        <taxon>eudicotyledons</taxon>
        <taxon>Gunneridae</taxon>
        <taxon>Pentapetalae</taxon>
        <taxon>rosids</taxon>
        <taxon>malvids</taxon>
        <taxon>Malvales</taxon>
        <taxon>Malvaceae</taxon>
        <taxon>Malvoideae</taxon>
        <taxon>Gossypium</taxon>
    </lineage>
</organism>
<proteinExistence type="predicted"/>
<feature type="region of interest" description="Disordered" evidence="1">
    <location>
        <begin position="1"/>
        <end position="43"/>
    </location>
</feature>
<name>A0A5B6VSG2_9ROSI</name>
<evidence type="ECO:0000313" key="2">
    <source>
        <dbReference type="EMBL" id="KAA3472110.1"/>
    </source>
</evidence>
<reference evidence="3" key="1">
    <citation type="journal article" date="2019" name="Plant Biotechnol. J.">
        <title>Genome sequencing of the Australian wild diploid species Gossypium australe highlights disease resistance and delayed gland morphogenesis.</title>
        <authorList>
            <person name="Cai Y."/>
            <person name="Cai X."/>
            <person name="Wang Q."/>
            <person name="Wang P."/>
            <person name="Zhang Y."/>
            <person name="Cai C."/>
            <person name="Xu Y."/>
            <person name="Wang K."/>
            <person name="Zhou Z."/>
            <person name="Wang C."/>
            <person name="Geng S."/>
            <person name="Li B."/>
            <person name="Dong Q."/>
            <person name="Hou Y."/>
            <person name="Wang H."/>
            <person name="Ai P."/>
            <person name="Liu Z."/>
            <person name="Yi F."/>
            <person name="Sun M."/>
            <person name="An G."/>
            <person name="Cheng J."/>
            <person name="Zhang Y."/>
            <person name="Shi Q."/>
            <person name="Xie Y."/>
            <person name="Shi X."/>
            <person name="Chang Y."/>
            <person name="Huang F."/>
            <person name="Chen Y."/>
            <person name="Hong S."/>
            <person name="Mi L."/>
            <person name="Sun Q."/>
            <person name="Zhang L."/>
            <person name="Zhou B."/>
            <person name="Peng R."/>
            <person name="Zhang X."/>
            <person name="Liu F."/>
        </authorList>
    </citation>
    <scope>NUCLEOTIDE SEQUENCE [LARGE SCALE GENOMIC DNA]</scope>
    <source>
        <strain evidence="3">cv. PA1801</strain>
    </source>
</reference>
<comment type="caution">
    <text evidence="2">The sequence shown here is derived from an EMBL/GenBank/DDBJ whole genome shotgun (WGS) entry which is preliminary data.</text>
</comment>
<dbReference type="Pfam" id="PF03140">
    <property type="entry name" value="DUF247"/>
    <property type="match status" value="1"/>
</dbReference>
<feature type="compositionally biased region" description="Basic and acidic residues" evidence="1">
    <location>
        <begin position="1"/>
        <end position="10"/>
    </location>
</feature>
<dbReference type="AlphaFoldDB" id="A0A5B6VSG2"/>
<sequence>MAKFHDGDQKVHRRHCSHPSLHERARITSAGQHQTRTKRYHSHTFRNVKELQKAGIWLKASKTSCLSDINFNHIFFVGKLRLPPITFDDSTMNL</sequence>
<keyword evidence="3" id="KW-1185">Reference proteome</keyword>
<evidence type="ECO:0000256" key="1">
    <source>
        <dbReference type="SAM" id="MobiDB-lite"/>
    </source>
</evidence>
<dbReference type="InterPro" id="IPR004158">
    <property type="entry name" value="DUF247_pln"/>
</dbReference>
<accession>A0A5B6VSG2</accession>
<evidence type="ECO:0000313" key="3">
    <source>
        <dbReference type="Proteomes" id="UP000325315"/>
    </source>
</evidence>
<dbReference type="Proteomes" id="UP000325315">
    <property type="component" value="Unassembled WGS sequence"/>
</dbReference>
<dbReference type="OrthoDB" id="1849062at2759"/>
<dbReference type="EMBL" id="SMMG02000005">
    <property type="protein sequence ID" value="KAA3472110.1"/>
    <property type="molecule type" value="Genomic_DNA"/>
</dbReference>
<gene>
    <name evidence="2" type="ORF">EPI10_022619</name>
</gene>
<protein>
    <submittedName>
        <fullName evidence="2">UPF0481 protein</fullName>
    </submittedName>
</protein>